<sequence>MYYLGCPMWANPRWRDSLFSNDSQPATFLSQYGRFFNAVEGNTTFYAAPSPQMIARWDQQSPETFRFNFKVPKSVSHQFAEPAELENWLRLIRPLQHKIGFIHLQLPASFGPAQLPYLSSLLQQIRADYPCALEVRHPAFFDKAQQQQALHQQLRATHTERLCLDSRALFSVPADTAALIDAQQKKPRLPVHAIALTLQPVFRFIGLDDLAANRPFYQPWLQKMQQWCSQGCTPYAFFHTPDNAQAPLLARQFAADFLQLSGISHPVLAPWPVSTVASPKPQLQLF</sequence>
<organism evidence="1 2">
    <name type="scientific">Rheinheimera riviphila</name>
    <dbReference type="NCBI Taxonomy" id="1834037"/>
    <lineage>
        <taxon>Bacteria</taxon>
        <taxon>Pseudomonadati</taxon>
        <taxon>Pseudomonadota</taxon>
        <taxon>Gammaproteobacteria</taxon>
        <taxon>Chromatiales</taxon>
        <taxon>Chromatiaceae</taxon>
        <taxon>Rheinheimera</taxon>
    </lineage>
</organism>
<dbReference type="Proteomes" id="UP000283077">
    <property type="component" value="Unassembled WGS sequence"/>
</dbReference>
<dbReference type="PANTHER" id="PTHR30348">
    <property type="entry name" value="UNCHARACTERIZED PROTEIN YECE"/>
    <property type="match status" value="1"/>
</dbReference>
<protein>
    <submittedName>
        <fullName evidence="1">DUF72 domain-containing protein</fullName>
    </submittedName>
</protein>
<dbReference type="OrthoDB" id="9780310at2"/>
<comment type="caution">
    <text evidence="1">The sequence shown here is derived from an EMBL/GenBank/DDBJ whole genome shotgun (WGS) entry which is preliminary data.</text>
</comment>
<proteinExistence type="predicted"/>
<reference evidence="1 2" key="1">
    <citation type="submission" date="2019-01" db="EMBL/GenBank/DDBJ databases">
        <authorList>
            <person name="Chen W.-M."/>
        </authorList>
    </citation>
    <scope>NUCLEOTIDE SEQUENCE [LARGE SCALE GENOMIC DNA]</scope>
    <source>
        <strain evidence="1 2">KYPC3</strain>
    </source>
</reference>
<accession>A0A437R1B0</accession>
<dbReference type="RefSeq" id="WP_127698096.1">
    <property type="nucleotide sequence ID" value="NZ_SACS01000004.1"/>
</dbReference>
<dbReference type="EMBL" id="SACS01000004">
    <property type="protein sequence ID" value="RVU40559.1"/>
    <property type="molecule type" value="Genomic_DNA"/>
</dbReference>
<keyword evidence="2" id="KW-1185">Reference proteome</keyword>
<evidence type="ECO:0000313" key="2">
    <source>
        <dbReference type="Proteomes" id="UP000283077"/>
    </source>
</evidence>
<evidence type="ECO:0000313" key="1">
    <source>
        <dbReference type="EMBL" id="RVU40559.1"/>
    </source>
</evidence>
<dbReference type="AlphaFoldDB" id="A0A437R1B0"/>
<name>A0A437R1B0_9GAMM</name>
<dbReference type="InterPro" id="IPR036520">
    <property type="entry name" value="UPF0759_sf"/>
</dbReference>
<dbReference type="InterPro" id="IPR002763">
    <property type="entry name" value="DUF72"/>
</dbReference>
<dbReference type="SUPFAM" id="SSF117396">
    <property type="entry name" value="TM1631-like"/>
    <property type="match status" value="1"/>
</dbReference>
<gene>
    <name evidence="1" type="ORF">EOE67_05785</name>
</gene>
<dbReference type="Pfam" id="PF01904">
    <property type="entry name" value="DUF72"/>
    <property type="match status" value="1"/>
</dbReference>
<dbReference type="PANTHER" id="PTHR30348:SF9">
    <property type="entry name" value="UPF0759 PROTEIN YECE"/>
    <property type="match status" value="1"/>
</dbReference>
<dbReference type="Gene3D" id="3.20.20.410">
    <property type="entry name" value="Protein of unknown function UPF0759"/>
    <property type="match status" value="1"/>
</dbReference>